<dbReference type="Gene3D" id="3.40.50.2000">
    <property type="entry name" value="Glycogen Phosphorylase B"/>
    <property type="match status" value="2"/>
</dbReference>
<accession>A0A7T4R2M9</accession>
<dbReference type="RefSeq" id="WP_198570577.1">
    <property type="nucleotide sequence ID" value="NZ_CP066167.1"/>
</dbReference>
<dbReference type="GO" id="GO:1901135">
    <property type="term" value="P:carbohydrate derivative metabolic process"/>
    <property type="evidence" value="ECO:0007669"/>
    <property type="project" value="UniProtKB-ARBA"/>
</dbReference>
<evidence type="ECO:0000256" key="2">
    <source>
        <dbReference type="ARBA" id="ARBA00022679"/>
    </source>
</evidence>
<evidence type="ECO:0000259" key="3">
    <source>
        <dbReference type="Pfam" id="PF00534"/>
    </source>
</evidence>
<dbReference type="PANTHER" id="PTHR12526">
    <property type="entry name" value="GLYCOSYLTRANSFERASE"/>
    <property type="match status" value="1"/>
</dbReference>
<feature type="domain" description="Glycosyl transferase family 1" evidence="3">
    <location>
        <begin position="213"/>
        <end position="369"/>
    </location>
</feature>
<dbReference type="InterPro" id="IPR028098">
    <property type="entry name" value="Glyco_trans_4-like_N"/>
</dbReference>
<keyword evidence="2 5" id="KW-0808">Transferase</keyword>
<proteinExistence type="predicted"/>
<gene>
    <name evidence="5" type="ORF">I6N98_04350</name>
</gene>
<evidence type="ECO:0000256" key="1">
    <source>
        <dbReference type="ARBA" id="ARBA00022676"/>
    </source>
</evidence>
<name>A0A7T4R2M9_9GAMM</name>
<feature type="domain" description="Glycosyltransferase subfamily 4-like N-terminal" evidence="4">
    <location>
        <begin position="26"/>
        <end position="204"/>
    </location>
</feature>
<dbReference type="PANTHER" id="PTHR12526:SF510">
    <property type="entry name" value="D-INOSITOL 3-PHOSPHATE GLYCOSYLTRANSFERASE"/>
    <property type="match status" value="1"/>
</dbReference>
<dbReference type="Pfam" id="PF13439">
    <property type="entry name" value="Glyco_transf_4"/>
    <property type="match status" value="1"/>
</dbReference>
<dbReference type="GO" id="GO:0016757">
    <property type="term" value="F:glycosyltransferase activity"/>
    <property type="evidence" value="ECO:0007669"/>
    <property type="project" value="UniProtKB-KW"/>
</dbReference>
<dbReference type="InterPro" id="IPR001296">
    <property type="entry name" value="Glyco_trans_1"/>
</dbReference>
<dbReference type="Pfam" id="PF00534">
    <property type="entry name" value="Glycos_transf_1"/>
    <property type="match status" value="1"/>
</dbReference>
<dbReference type="Proteomes" id="UP000596063">
    <property type="component" value="Chromosome"/>
</dbReference>
<keyword evidence="1" id="KW-0328">Glycosyltransferase</keyword>
<organism evidence="5 6">
    <name type="scientific">Spongiibacter nanhainus</name>
    <dbReference type="NCBI Taxonomy" id="2794344"/>
    <lineage>
        <taxon>Bacteria</taxon>
        <taxon>Pseudomonadati</taxon>
        <taxon>Pseudomonadota</taxon>
        <taxon>Gammaproteobacteria</taxon>
        <taxon>Cellvibrionales</taxon>
        <taxon>Spongiibacteraceae</taxon>
        <taxon>Spongiibacter</taxon>
    </lineage>
</organism>
<dbReference type="KEGG" id="snan:I6N98_04350"/>
<keyword evidence="6" id="KW-1185">Reference proteome</keyword>
<protein>
    <submittedName>
        <fullName evidence="5">Glycosyltransferase</fullName>
    </submittedName>
</protein>
<dbReference type="SUPFAM" id="SSF53756">
    <property type="entry name" value="UDP-Glycosyltransferase/glycogen phosphorylase"/>
    <property type="match status" value="1"/>
</dbReference>
<reference evidence="5 6" key="1">
    <citation type="submission" date="2020-12" db="EMBL/GenBank/DDBJ databases">
        <authorList>
            <person name="Shan Y."/>
        </authorList>
    </citation>
    <scope>NUCLEOTIDE SEQUENCE [LARGE SCALE GENOMIC DNA]</scope>
    <source>
        <strain evidence="6">csc3.9</strain>
    </source>
</reference>
<dbReference type="AlphaFoldDB" id="A0A7T4R2M9"/>
<dbReference type="EMBL" id="CP066167">
    <property type="protein sequence ID" value="QQD19092.1"/>
    <property type="molecule type" value="Genomic_DNA"/>
</dbReference>
<evidence type="ECO:0000259" key="4">
    <source>
        <dbReference type="Pfam" id="PF13439"/>
    </source>
</evidence>
<sequence length="403" mass="45796">MTEQKKKLLVLSSTYPRWKDDWEPAFVHELSKRLTDEFDVTVLCPREKDSKRKEIREGVNIHRYRYAPNHLSTLVSNGGITSNIKANRLKWLLVSLFLPAQIIATWSTIRRLNPDAIHCHWIIPQGICLIIARLLLRKKPPILLTSHGGDLYTFNGKIGRRIKKYVLINADAITVVSEAMREEADQISGRELEISVIPMGVDTENLFYPDPTIDRSKSEILFVGRLVEKKGAKYLIDAFKIVLDSIPESTLTIVGDGPERQALERQAIELKIDNRVTFEGSILNKELPHFYRRATVFVAPFITASNGDQEGLGLVLAEAISCGCKVISAHTKPAHQLQKILTNPRQLLTFNQKSTQELAMKIIKNLTTSEQSYLKANHENISQAFSYKNISSRYIEMLKPLIR</sequence>
<evidence type="ECO:0000313" key="6">
    <source>
        <dbReference type="Proteomes" id="UP000596063"/>
    </source>
</evidence>
<evidence type="ECO:0000313" key="5">
    <source>
        <dbReference type="EMBL" id="QQD19092.1"/>
    </source>
</evidence>